<feature type="domain" description="Lipase" evidence="5">
    <location>
        <begin position="175"/>
        <end position="265"/>
    </location>
</feature>
<proteinExistence type="inferred from homology"/>
<evidence type="ECO:0000256" key="3">
    <source>
        <dbReference type="ARBA" id="ARBA00022525"/>
    </source>
</evidence>
<evidence type="ECO:0000313" key="6">
    <source>
        <dbReference type="EMBL" id="KAF7491218.1"/>
    </source>
</evidence>
<dbReference type="Pfam" id="PF00151">
    <property type="entry name" value="Lipase"/>
    <property type="match status" value="3"/>
</dbReference>
<name>A0A834VEW5_SARSC</name>
<evidence type="ECO:0000256" key="4">
    <source>
        <dbReference type="RuleBase" id="RU004262"/>
    </source>
</evidence>
<dbReference type="SUPFAM" id="SSF53474">
    <property type="entry name" value="alpha/beta-Hydrolases"/>
    <property type="match status" value="2"/>
</dbReference>
<dbReference type="InterPro" id="IPR029058">
    <property type="entry name" value="AB_hydrolase_fold"/>
</dbReference>
<reference evidence="6" key="2">
    <citation type="submission" date="2020-01" db="EMBL/GenBank/DDBJ databases">
        <authorList>
            <person name="Korhonen P.K.K."/>
            <person name="Guangxu M.G."/>
            <person name="Wang T.W."/>
            <person name="Stroehlein A.J.S."/>
            <person name="Young N.D."/>
            <person name="Ang C.-S.A."/>
            <person name="Fernando D.W.F."/>
            <person name="Lu H.L."/>
            <person name="Taylor S.T."/>
            <person name="Ehtesham M.E.M."/>
            <person name="Najaraj S.H.N."/>
            <person name="Harsha G.H.G."/>
            <person name="Madugundu A.M."/>
            <person name="Renuse S.R."/>
            <person name="Holt D.H."/>
            <person name="Pandey A.P."/>
            <person name="Papenfuss A.P."/>
            <person name="Gasser R.B.G."/>
            <person name="Fischer K.F."/>
        </authorList>
    </citation>
    <scope>NUCLEOTIDE SEQUENCE</scope>
    <source>
        <strain evidence="6">SSS_KF_BRIS2020</strain>
    </source>
</reference>
<feature type="domain" description="Lipase" evidence="5">
    <location>
        <begin position="368"/>
        <end position="480"/>
    </location>
</feature>
<feature type="domain" description="Lipase" evidence="5">
    <location>
        <begin position="490"/>
        <end position="626"/>
    </location>
</feature>
<keyword evidence="8" id="KW-1185">Reference proteome</keyword>
<dbReference type="GO" id="GO:0016298">
    <property type="term" value="F:lipase activity"/>
    <property type="evidence" value="ECO:0007669"/>
    <property type="project" value="InterPro"/>
</dbReference>
<dbReference type="GO" id="GO:0005615">
    <property type="term" value="C:extracellular space"/>
    <property type="evidence" value="ECO:0007669"/>
    <property type="project" value="TreeGrafter"/>
</dbReference>
<dbReference type="PANTHER" id="PTHR11610">
    <property type="entry name" value="LIPASE"/>
    <property type="match status" value="1"/>
</dbReference>
<reference evidence="8" key="1">
    <citation type="journal article" date="2020" name="PLoS Negl. Trop. Dis.">
        <title>High-quality nuclear genome for Sarcoptes scabiei-A critical resource for a neglected parasite.</title>
        <authorList>
            <person name="Korhonen P.K."/>
            <person name="Gasser R.B."/>
            <person name="Ma G."/>
            <person name="Wang T."/>
            <person name="Stroehlein A.J."/>
            <person name="Young N.D."/>
            <person name="Ang C.S."/>
            <person name="Fernando D.D."/>
            <person name="Lu H.C."/>
            <person name="Taylor S."/>
            <person name="Reynolds S.L."/>
            <person name="Mofiz E."/>
            <person name="Najaraj S.H."/>
            <person name="Gowda H."/>
            <person name="Madugundu A."/>
            <person name="Renuse S."/>
            <person name="Holt D."/>
            <person name="Pandey A."/>
            <person name="Papenfuss A.T."/>
            <person name="Fischer K."/>
        </authorList>
    </citation>
    <scope>NUCLEOTIDE SEQUENCE [LARGE SCALE GENOMIC DNA]</scope>
</reference>
<organism evidence="6">
    <name type="scientific">Sarcoptes scabiei</name>
    <name type="common">Itch mite</name>
    <name type="synonym">Acarus scabiei</name>
    <dbReference type="NCBI Taxonomy" id="52283"/>
    <lineage>
        <taxon>Eukaryota</taxon>
        <taxon>Metazoa</taxon>
        <taxon>Ecdysozoa</taxon>
        <taxon>Arthropoda</taxon>
        <taxon>Chelicerata</taxon>
        <taxon>Arachnida</taxon>
        <taxon>Acari</taxon>
        <taxon>Acariformes</taxon>
        <taxon>Sarcoptiformes</taxon>
        <taxon>Astigmata</taxon>
        <taxon>Psoroptidia</taxon>
        <taxon>Sarcoptoidea</taxon>
        <taxon>Sarcoptidae</taxon>
        <taxon>Sarcoptinae</taxon>
        <taxon>Sarcoptes</taxon>
    </lineage>
</organism>
<evidence type="ECO:0000313" key="8">
    <source>
        <dbReference type="Proteomes" id="UP000070412"/>
    </source>
</evidence>
<dbReference type="PRINTS" id="PR00821">
    <property type="entry name" value="TAGLIPASE"/>
</dbReference>
<dbReference type="Gene3D" id="3.40.50.1820">
    <property type="entry name" value="alpha/beta hydrolase"/>
    <property type="match status" value="4"/>
</dbReference>
<evidence type="ECO:0000259" key="5">
    <source>
        <dbReference type="Pfam" id="PF00151"/>
    </source>
</evidence>
<dbReference type="InterPro" id="IPR000734">
    <property type="entry name" value="TAG_lipase"/>
</dbReference>
<evidence type="ECO:0000256" key="2">
    <source>
        <dbReference type="ARBA" id="ARBA00010701"/>
    </source>
</evidence>
<dbReference type="Proteomes" id="UP000070412">
    <property type="component" value="Unassembled WGS sequence"/>
</dbReference>
<comment type="subcellular location">
    <subcellularLocation>
        <location evidence="1">Secreted</location>
    </subcellularLocation>
</comment>
<evidence type="ECO:0000313" key="7">
    <source>
        <dbReference type="EnsemblMetazoa" id="KAF7491218.1"/>
    </source>
</evidence>
<protein>
    <submittedName>
        <fullName evidence="6">Pancreatic triacylglycerol lipase</fullName>
    </submittedName>
</protein>
<dbReference type="AlphaFoldDB" id="A0A834VEW5"/>
<sequence length="804" mass="91144">MLNGKMFLKRFSFTIVLQFVLFLIQSISISSTSAAINNLRNDKKSVCYGEYGCFNKTELSNEIKIANLASKLPESPEEQDVHFYFFSCRNRLNPIRKRFNVEEKDLRDIGFDPNNQTIVMVHGYTDFYNEFNWMGDLKDSILNTQNCKSNLIIVDWSFGAKAPYSQAVANTRVVAGPAFNNVTESNHLTPNDGQLVVTVHTNGAANIVDGLGIDKPLGHYSFFPNGGSVQPGCEPAKGVASVLAKGLGEGVADAFACSHRKAQEFAIYDDENMRIMKVLDIIAKIMIIFNEAIVQNAHQRCNFGSQNTRKNEATNPLDLDQSRLTSRKFFKDHNEEIVCYSPYGCFTKNEVDNKFTIDYFNPTVLPWTLNESDLIRNLNYNPKFQTIILVHGYTERFNQLDWTGDLKDTVLNRDSCRWNVIGVEYGRAVQSPYAQAIANAKLVGAMIAYLIRQLNLAFNTTNNDFVLVGHSLGCHTAGFAVLTVQTNQGSSFLQGSGVKDPLGHYSFLVNDASAQPGCQVINRMGNLFTDGLINGLYAIGGCSHARSIELIIAYAYEDSRNDFQVMAYRCPRYQDYDEGRCSRCDSSLDCVRFGHWFEYWLERKKPPVNSNATRIYRMNTRKSMPYSLHAYGFEIQTGRNFIPFRGSLRLSMTGSLRNDHIAHFDWLGNFKPRKTYTALFTYRKTLGKILTINATLTSGGNLKLPAIASKIKVRKIIVRYMNGFEKSFREQYSSILYPLKHKSTIEGRHKQTMFLSEDSDPKSQPNGREPLEPFTQFCFRILNQTDRFDGNLFSVWANLRSEII</sequence>
<gene>
    <name evidence="6" type="primary">SSS_388g</name>
    <name evidence="6" type="ORF">SSS_388</name>
</gene>
<evidence type="ECO:0000256" key="1">
    <source>
        <dbReference type="ARBA" id="ARBA00004613"/>
    </source>
</evidence>
<keyword evidence="3" id="KW-0964">Secreted</keyword>
<dbReference type="InterPro" id="IPR013818">
    <property type="entry name" value="Lipase"/>
</dbReference>
<comment type="similarity">
    <text evidence="2 4">Belongs to the AB hydrolase superfamily. Lipase family.</text>
</comment>
<dbReference type="OrthoDB" id="6422033at2759"/>
<dbReference type="EnsemblMetazoa" id="SSS_388s_mrna">
    <property type="protein sequence ID" value="KAF7491218.1"/>
    <property type="gene ID" value="SSS_388"/>
</dbReference>
<reference evidence="7" key="3">
    <citation type="submission" date="2022-06" db="UniProtKB">
        <authorList>
            <consortium name="EnsemblMetazoa"/>
        </authorList>
    </citation>
    <scope>IDENTIFICATION</scope>
</reference>
<dbReference type="EMBL" id="WVUK01000060">
    <property type="protein sequence ID" value="KAF7491218.1"/>
    <property type="molecule type" value="Genomic_DNA"/>
</dbReference>
<dbReference type="GO" id="GO:0016042">
    <property type="term" value="P:lipid catabolic process"/>
    <property type="evidence" value="ECO:0007669"/>
    <property type="project" value="TreeGrafter"/>
</dbReference>
<accession>A0A834VEW5</accession>